<comment type="caution">
    <text evidence="1">The sequence shown here is derived from an EMBL/GenBank/DDBJ whole genome shotgun (WGS) entry which is preliminary data.</text>
</comment>
<dbReference type="RefSeq" id="WP_124144413.1">
    <property type="nucleotide sequence ID" value="NZ_CAWOKI010000018.1"/>
</dbReference>
<dbReference type="AlphaFoldDB" id="A0A3N6NRQ6"/>
<sequence length="63" mass="7242">MIEQHKGVEEWGSTGVREWGSGGEINIRITTYTVQRISGMLRKREHLKKNLLKAVCAAFRRKS</sequence>
<protein>
    <submittedName>
        <fullName evidence="1">Uncharacterized protein</fullName>
    </submittedName>
</protein>
<name>A0A3N6NRQ6_9CYAN</name>
<keyword evidence="2" id="KW-1185">Reference proteome</keyword>
<dbReference type="EMBL" id="RCBY01000026">
    <property type="protein sequence ID" value="RQH49116.1"/>
    <property type="molecule type" value="Genomic_DNA"/>
</dbReference>
<gene>
    <name evidence="1" type="ORF">D5R40_06975</name>
</gene>
<reference evidence="1 2" key="1">
    <citation type="journal article" date="2018" name="ACS Chem. Biol.">
        <title>Ketoreductase domain dysfunction expands chemodiversity: malyngamide biosynthesis in the cyanobacterium Okeania hirsuta.</title>
        <authorList>
            <person name="Moss N.A."/>
            <person name="Leao T."/>
            <person name="Rankin M."/>
            <person name="McCullough T.M."/>
            <person name="Qu P."/>
            <person name="Korobeynikov A."/>
            <person name="Smith J.L."/>
            <person name="Gerwick L."/>
            <person name="Gerwick W.H."/>
        </authorList>
    </citation>
    <scope>NUCLEOTIDE SEQUENCE [LARGE SCALE GENOMIC DNA]</scope>
    <source>
        <strain evidence="1 2">PAB10Feb10-1</strain>
    </source>
</reference>
<evidence type="ECO:0000313" key="2">
    <source>
        <dbReference type="Proteomes" id="UP000269154"/>
    </source>
</evidence>
<dbReference type="Proteomes" id="UP000269154">
    <property type="component" value="Unassembled WGS sequence"/>
</dbReference>
<proteinExistence type="predicted"/>
<organism evidence="1 2">
    <name type="scientific">Okeania hirsuta</name>
    <dbReference type="NCBI Taxonomy" id="1458930"/>
    <lineage>
        <taxon>Bacteria</taxon>
        <taxon>Bacillati</taxon>
        <taxon>Cyanobacteriota</taxon>
        <taxon>Cyanophyceae</taxon>
        <taxon>Oscillatoriophycideae</taxon>
        <taxon>Oscillatoriales</taxon>
        <taxon>Microcoleaceae</taxon>
        <taxon>Okeania</taxon>
    </lineage>
</organism>
<evidence type="ECO:0000313" key="1">
    <source>
        <dbReference type="EMBL" id="RQH49116.1"/>
    </source>
</evidence>
<accession>A0A3N6NRQ6</accession>